<feature type="domain" description="C2H2-type" evidence="14">
    <location>
        <begin position="341"/>
        <end position="368"/>
    </location>
</feature>
<dbReference type="AlphaFoldDB" id="A0AA35NXV9"/>
<keyword evidence="8" id="KW-0805">Transcription regulation</keyword>
<dbReference type="PANTHER" id="PTHR23226">
    <property type="entry name" value="ZINC FINGER AND SCAN DOMAIN-CONTAINING"/>
    <property type="match status" value="1"/>
</dbReference>
<evidence type="ECO:0000256" key="3">
    <source>
        <dbReference type="ARBA" id="ARBA00006991"/>
    </source>
</evidence>
<evidence type="ECO:0000256" key="13">
    <source>
        <dbReference type="SAM" id="MobiDB-lite"/>
    </source>
</evidence>
<dbReference type="FunFam" id="3.30.160.60:FF:000663">
    <property type="entry name" value="Zinc finger protein 45"/>
    <property type="match status" value="1"/>
</dbReference>
<organism evidence="16 17">
    <name type="scientific">Podarcis lilfordi</name>
    <name type="common">Lilford's wall lizard</name>
    <dbReference type="NCBI Taxonomy" id="74358"/>
    <lineage>
        <taxon>Eukaryota</taxon>
        <taxon>Metazoa</taxon>
        <taxon>Chordata</taxon>
        <taxon>Craniata</taxon>
        <taxon>Vertebrata</taxon>
        <taxon>Euteleostomi</taxon>
        <taxon>Lepidosauria</taxon>
        <taxon>Squamata</taxon>
        <taxon>Bifurcata</taxon>
        <taxon>Unidentata</taxon>
        <taxon>Episquamata</taxon>
        <taxon>Laterata</taxon>
        <taxon>Lacertibaenia</taxon>
        <taxon>Lacertidae</taxon>
        <taxon>Podarcis</taxon>
    </lineage>
</organism>
<keyword evidence="7" id="KW-0862">Zinc</keyword>
<keyword evidence="9" id="KW-0238">DNA-binding</keyword>
<dbReference type="GO" id="GO:0000981">
    <property type="term" value="F:DNA-binding transcription factor activity, RNA polymerase II-specific"/>
    <property type="evidence" value="ECO:0007669"/>
    <property type="project" value="TreeGrafter"/>
</dbReference>
<dbReference type="FunFam" id="3.30.160.60:FF:000097">
    <property type="entry name" value="Zinc finger protein"/>
    <property type="match status" value="1"/>
</dbReference>
<keyword evidence="5" id="KW-0677">Repeat</keyword>
<dbReference type="FunFam" id="3.30.160.60:FF:000367">
    <property type="entry name" value="Zinc finger protein 572"/>
    <property type="match status" value="1"/>
</dbReference>
<dbReference type="GO" id="GO:0000978">
    <property type="term" value="F:RNA polymerase II cis-regulatory region sequence-specific DNA binding"/>
    <property type="evidence" value="ECO:0007669"/>
    <property type="project" value="TreeGrafter"/>
</dbReference>
<feature type="domain" description="C2H2-type" evidence="14">
    <location>
        <begin position="1006"/>
        <end position="1033"/>
    </location>
</feature>
<feature type="domain" description="C2H2-type" evidence="14">
    <location>
        <begin position="257"/>
        <end position="284"/>
    </location>
</feature>
<comment type="subcellular location">
    <subcellularLocation>
        <location evidence="2">Nucleus</location>
    </subcellularLocation>
</comment>
<evidence type="ECO:0000256" key="5">
    <source>
        <dbReference type="ARBA" id="ARBA00022737"/>
    </source>
</evidence>
<keyword evidence="17" id="KW-1185">Reference proteome</keyword>
<dbReference type="InterPro" id="IPR036236">
    <property type="entry name" value="Znf_C2H2_sf"/>
</dbReference>
<feature type="region of interest" description="Disordered" evidence="13">
    <location>
        <begin position="186"/>
        <end position="220"/>
    </location>
</feature>
<dbReference type="SUPFAM" id="SSF47353">
    <property type="entry name" value="Retrovirus capsid dimerization domain-like"/>
    <property type="match status" value="1"/>
</dbReference>
<dbReference type="PROSITE" id="PS00028">
    <property type="entry name" value="ZINC_FINGER_C2H2_1"/>
    <property type="match status" value="13"/>
</dbReference>
<feature type="compositionally biased region" description="Polar residues" evidence="13">
    <location>
        <begin position="186"/>
        <end position="195"/>
    </location>
</feature>
<dbReference type="FunFam" id="3.30.160.60:FF:001498">
    <property type="entry name" value="Zinc finger protein 404"/>
    <property type="match status" value="1"/>
</dbReference>
<sequence length="1266" mass="143499">MESPLVPHSRENRKPFQGSLVAEADDTHGTEGKEASLRQAQEASGSLYSLMKVKEEIVDKGAIIQFCYQEAEEPCQGPKPLNDVAVNLPKSKQVPLDIVKVEPTMEVEQEAVRQANLLAWKNEEKEESELSSLGRRCLSTTQERDFQIAEPEETPGCQLDPEEYCGKHPENAAEEVSFCERGDRGLSQSTFQNGSHSRHRRKMRATEGSRNLRQNTDSLESMEREGKPYACVYCGRSFNESSSLIIHQRAHVGERPCRCSDCGESFAERGDFRKHTLAHMDDKPYECSYCGKSFHSNSHLQAHTRIHTGEKPFDCTHCGKTFGTSSHLKRHVRVHTGESPFMCTECGKSFTQKPSLIKHKRTHTGEKPYECPECGKSYRDSSCLLRHIRAHTGEKPYQCSRCENRFIQKSDLIRHEGTHTGEKPYECSVCGKAFGQKGSLVKHEGMHTGKNLYECLDCGKSFSRKQSLVRHKRTHAGERPYKCTVCGKGFSTGAYLAIHERVHTGEKPYKCSECGKSFCRKPSLVTHKRSHTEEKPNGCSVWERLFSLRSAYFFSLFFCLLKFLAILDCNIRGAARDPASGTIVIKKARITMEDQNLTGSFQKKRLEAGGEDPQVTPIGALREFQAGATLRQIKPEPEEQCWDAQWQQFLKTMKSPQSGWRTPQISKFTPEEDLKDSQASGKAVAMGNQWPTRECVAQALPGLPGEVQEAHQTLDLSVKVKEEVPEKQALSLEMRCLRFRHFGYRETERPWEVLRQLWELCCQWLTPERHSKEQILELVTLEQFLTILPLEMQCWVRERNPETCAQALTLADEFLLRLQEAEQVGRKLPEPFHIVTVKSPKSEEDPSDAVELLFPAEVARENEELARLLGNAETKAREGNLPLQRSKQAEFNSIPLGKAREDDLLHHDNRAWLLTQQGLETFQQSVPCEEVDTIVCDSPVKQGLAEGERRNMCVDCENLCHSFNFPKSQRMHMGEDPDHCSLCGKALRSGPSLAARKGAFPGEKPYRCSECGKSFGWKSSLTSHKRIHTGEKPYRCSECGKSFGISSQLVRHKRIHTDHLVAMPSHKKRKIDLECRIFNKKWTHDYFFVELKGMPVCLICGEALSILKKANLQRHYRTKHIQYEEFQGQLREEKVKALKMDLHAQQGIAPEPRKEMDSVEQASFVVSELVSKKLRPLSRGELVKECIVATAALLAPEKLKLFESVSFSRRRGPAHSKNSARGMEGSLARDPRLPEVNLESQLLAATLLMAPGKSELEKETQPQVSH</sequence>
<dbReference type="FunFam" id="3.30.160.60:FF:001157">
    <property type="entry name" value="Zinc finger protein 793"/>
    <property type="match status" value="1"/>
</dbReference>
<reference evidence="16" key="1">
    <citation type="submission" date="2022-12" db="EMBL/GenBank/DDBJ databases">
        <authorList>
            <person name="Alioto T."/>
            <person name="Alioto T."/>
            <person name="Gomez Garrido J."/>
        </authorList>
    </citation>
    <scope>NUCLEOTIDE SEQUENCE</scope>
</reference>
<feature type="compositionally biased region" description="Polar residues" evidence="13">
    <location>
        <begin position="208"/>
        <end position="219"/>
    </location>
</feature>
<evidence type="ECO:0000259" key="15">
    <source>
        <dbReference type="PROSITE" id="PS50804"/>
    </source>
</evidence>
<evidence type="ECO:0000256" key="12">
    <source>
        <dbReference type="PROSITE-ProRule" id="PRU00042"/>
    </source>
</evidence>
<feature type="domain" description="C2H2-type" evidence="14">
    <location>
        <begin position="1034"/>
        <end position="1057"/>
    </location>
</feature>
<dbReference type="CDD" id="cd07936">
    <property type="entry name" value="SCAN"/>
    <property type="match status" value="1"/>
</dbReference>
<dbReference type="FunFam" id="3.30.160.60:FF:000690">
    <property type="entry name" value="Zinc finger protein 354C"/>
    <property type="match status" value="1"/>
</dbReference>
<accession>A0AA35NXV9</accession>
<dbReference type="Proteomes" id="UP001178461">
    <property type="component" value="Chromosome 2"/>
</dbReference>
<feature type="region of interest" description="Disordered" evidence="13">
    <location>
        <begin position="1"/>
        <end position="38"/>
    </location>
</feature>
<feature type="domain" description="C2H2-type" evidence="14">
    <location>
        <begin position="397"/>
        <end position="424"/>
    </location>
</feature>
<protein>
    <submittedName>
        <fullName evidence="16">Zinc finger protein 397-like isoform X2</fullName>
    </submittedName>
</protein>
<evidence type="ECO:0000256" key="4">
    <source>
        <dbReference type="ARBA" id="ARBA00022723"/>
    </source>
</evidence>
<dbReference type="PROSITE" id="PS50804">
    <property type="entry name" value="SCAN_BOX"/>
    <property type="match status" value="1"/>
</dbReference>
<dbReference type="PANTHER" id="PTHR23226:SF416">
    <property type="entry name" value="FI01424P"/>
    <property type="match status" value="1"/>
</dbReference>
<keyword evidence="10" id="KW-0804">Transcription</keyword>
<dbReference type="GO" id="GO:0005634">
    <property type="term" value="C:nucleus"/>
    <property type="evidence" value="ECO:0007669"/>
    <property type="project" value="UniProtKB-SubCell"/>
</dbReference>
<feature type="domain" description="C2H2-type" evidence="14">
    <location>
        <begin position="453"/>
        <end position="480"/>
    </location>
</feature>
<dbReference type="EMBL" id="OX395127">
    <property type="protein sequence ID" value="CAI5768311.1"/>
    <property type="molecule type" value="Genomic_DNA"/>
</dbReference>
<dbReference type="FunFam" id="3.30.160.60:FF:000478">
    <property type="entry name" value="Zinc finger protein 133"/>
    <property type="match status" value="1"/>
</dbReference>
<evidence type="ECO:0000259" key="14">
    <source>
        <dbReference type="PROSITE" id="PS50157"/>
    </source>
</evidence>
<feature type="domain" description="C2H2-type" evidence="14">
    <location>
        <begin position="313"/>
        <end position="340"/>
    </location>
</feature>
<evidence type="ECO:0000256" key="7">
    <source>
        <dbReference type="ARBA" id="ARBA00022833"/>
    </source>
</evidence>
<dbReference type="SUPFAM" id="SSF57667">
    <property type="entry name" value="beta-beta-alpha zinc fingers"/>
    <property type="match status" value="8"/>
</dbReference>
<comment type="similarity">
    <text evidence="3">Belongs to the krueppel C2H2-type zinc-finger protein family.</text>
</comment>
<feature type="domain" description="SCAN box" evidence="15">
    <location>
        <begin position="738"/>
        <end position="814"/>
    </location>
</feature>
<evidence type="ECO:0000256" key="6">
    <source>
        <dbReference type="ARBA" id="ARBA00022771"/>
    </source>
</evidence>
<dbReference type="InterPro" id="IPR013087">
    <property type="entry name" value="Znf_C2H2_type"/>
</dbReference>
<evidence type="ECO:0000256" key="1">
    <source>
        <dbReference type="ARBA" id="ARBA00003767"/>
    </source>
</evidence>
<dbReference type="SMART" id="SM00355">
    <property type="entry name" value="ZnF_C2H2"/>
    <property type="match status" value="14"/>
</dbReference>
<evidence type="ECO:0000256" key="11">
    <source>
        <dbReference type="ARBA" id="ARBA00023242"/>
    </source>
</evidence>
<evidence type="ECO:0000313" key="16">
    <source>
        <dbReference type="EMBL" id="CAI5768311.1"/>
    </source>
</evidence>
<evidence type="ECO:0000256" key="10">
    <source>
        <dbReference type="ARBA" id="ARBA00023163"/>
    </source>
</evidence>
<dbReference type="Pfam" id="PF02023">
    <property type="entry name" value="SCAN"/>
    <property type="match status" value="1"/>
</dbReference>
<feature type="domain" description="C2H2-type" evidence="14">
    <location>
        <begin position="285"/>
        <end position="312"/>
    </location>
</feature>
<dbReference type="InterPro" id="IPR038269">
    <property type="entry name" value="SCAN_sf"/>
</dbReference>
<dbReference type="FunFam" id="1.10.4020.10:FF:000001">
    <property type="entry name" value="zinc finger protein 263 isoform X1"/>
    <property type="match status" value="1"/>
</dbReference>
<feature type="domain" description="C2H2-type" evidence="14">
    <location>
        <begin position="481"/>
        <end position="508"/>
    </location>
</feature>
<keyword evidence="6 12" id="KW-0863">Zinc-finger</keyword>
<dbReference type="Gene3D" id="1.10.4020.10">
    <property type="entry name" value="DNA breaking-rejoining enzymes"/>
    <property type="match status" value="1"/>
</dbReference>
<feature type="domain" description="C2H2-type" evidence="14">
    <location>
        <begin position="369"/>
        <end position="396"/>
    </location>
</feature>
<evidence type="ECO:0000256" key="9">
    <source>
        <dbReference type="ARBA" id="ARBA00023125"/>
    </source>
</evidence>
<dbReference type="InterPro" id="IPR003309">
    <property type="entry name" value="SCAN_dom"/>
</dbReference>
<dbReference type="InterPro" id="IPR040647">
    <property type="entry name" value="SPIN-DOC_Znf-C2H2"/>
</dbReference>
<comment type="function">
    <text evidence="1">May be involved in transcriptional regulation.</text>
</comment>
<feature type="domain" description="C2H2-type" evidence="14">
    <location>
        <begin position="229"/>
        <end position="256"/>
    </location>
</feature>
<dbReference type="FunFam" id="3.30.160.60:FF:000966">
    <property type="entry name" value="ZFP90 zinc finger protein"/>
    <property type="match status" value="1"/>
</dbReference>
<dbReference type="FunFam" id="3.30.160.60:FF:001530">
    <property type="entry name" value="Zinc finger protein 268"/>
    <property type="match status" value="2"/>
</dbReference>
<proteinExistence type="inferred from homology"/>
<name>A0AA35NXV9_9SAUR</name>
<evidence type="ECO:0000256" key="8">
    <source>
        <dbReference type="ARBA" id="ARBA00023015"/>
    </source>
</evidence>
<dbReference type="Pfam" id="PF18658">
    <property type="entry name" value="zf-C2H2_12"/>
    <property type="match status" value="1"/>
</dbReference>
<dbReference type="GO" id="GO:0008270">
    <property type="term" value="F:zinc ion binding"/>
    <property type="evidence" value="ECO:0007669"/>
    <property type="project" value="UniProtKB-KW"/>
</dbReference>
<dbReference type="PROSITE" id="PS50157">
    <property type="entry name" value="ZINC_FINGER_C2H2_2"/>
    <property type="match status" value="13"/>
</dbReference>
<dbReference type="Pfam" id="PF00096">
    <property type="entry name" value="zf-C2H2"/>
    <property type="match status" value="11"/>
</dbReference>
<evidence type="ECO:0000256" key="2">
    <source>
        <dbReference type="ARBA" id="ARBA00004123"/>
    </source>
</evidence>
<gene>
    <name evidence="16" type="ORF">PODLI_1B005695</name>
</gene>
<dbReference type="Gene3D" id="3.30.160.60">
    <property type="entry name" value="Classic Zinc Finger"/>
    <property type="match status" value="13"/>
</dbReference>
<feature type="compositionally biased region" description="Basic and acidic residues" evidence="13">
    <location>
        <begin position="25"/>
        <end position="36"/>
    </location>
</feature>
<keyword evidence="11" id="KW-0539">Nucleus</keyword>
<keyword evidence="4" id="KW-0479">Metal-binding</keyword>
<feature type="region of interest" description="Disordered" evidence="13">
    <location>
        <begin position="1210"/>
        <end position="1232"/>
    </location>
</feature>
<dbReference type="FunFam" id="3.30.160.60:FF:001532">
    <property type="entry name" value="Zinc finger protein 483"/>
    <property type="match status" value="1"/>
</dbReference>
<dbReference type="FunFam" id="3.30.160.60:FF:002343">
    <property type="entry name" value="Zinc finger protein 33A"/>
    <property type="match status" value="1"/>
</dbReference>
<evidence type="ECO:0000313" key="17">
    <source>
        <dbReference type="Proteomes" id="UP001178461"/>
    </source>
</evidence>
<feature type="domain" description="C2H2-type" evidence="14">
    <location>
        <begin position="509"/>
        <end position="536"/>
    </location>
</feature>
<feature type="domain" description="C2H2-type" evidence="14">
    <location>
        <begin position="425"/>
        <end position="452"/>
    </location>
</feature>
<dbReference type="SMART" id="SM00431">
    <property type="entry name" value="SCAN"/>
    <property type="match status" value="1"/>
</dbReference>